<dbReference type="STRING" id="1123010.SAMN02745724_04800"/>
<keyword evidence="2 3" id="KW-0732">Signal</keyword>
<dbReference type="EMBL" id="FOLO01000066">
    <property type="protein sequence ID" value="SFD54021.1"/>
    <property type="molecule type" value="Genomic_DNA"/>
</dbReference>
<evidence type="ECO:0000256" key="1">
    <source>
        <dbReference type="ARBA" id="ARBA00010333"/>
    </source>
</evidence>
<organism evidence="5 6">
    <name type="scientific">Pseudoalteromonas denitrificans DSM 6059</name>
    <dbReference type="NCBI Taxonomy" id="1123010"/>
    <lineage>
        <taxon>Bacteria</taxon>
        <taxon>Pseudomonadati</taxon>
        <taxon>Pseudomonadota</taxon>
        <taxon>Gammaproteobacteria</taxon>
        <taxon>Alteromonadales</taxon>
        <taxon>Pseudoalteromonadaceae</taxon>
        <taxon>Pseudoalteromonas</taxon>
    </lineage>
</organism>
<evidence type="ECO:0000256" key="2">
    <source>
        <dbReference type="ARBA" id="ARBA00022729"/>
    </source>
</evidence>
<proteinExistence type="inferred from homology"/>
<feature type="chain" id="PRO_5011572020" evidence="3">
    <location>
        <begin position="22"/>
        <end position="248"/>
    </location>
</feature>
<dbReference type="AlphaFoldDB" id="A0A1I1T5W9"/>
<dbReference type="RefSeq" id="WP_091990779.1">
    <property type="nucleotide sequence ID" value="NZ_FOLO01000066.1"/>
</dbReference>
<dbReference type="OrthoDB" id="9768183at2"/>
<accession>A0A1I1T5W9</accession>
<dbReference type="PANTHER" id="PTHR35936">
    <property type="entry name" value="MEMBRANE-BOUND LYTIC MUREIN TRANSGLYCOSYLASE F"/>
    <property type="match status" value="1"/>
</dbReference>
<evidence type="ECO:0000259" key="4">
    <source>
        <dbReference type="SMART" id="SM00062"/>
    </source>
</evidence>
<feature type="signal peptide" evidence="3">
    <location>
        <begin position="1"/>
        <end position="21"/>
    </location>
</feature>
<reference evidence="5 6" key="1">
    <citation type="submission" date="2016-10" db="EMBL/GenBank/DDBJ databases">
        <authorList>
            <person name="de Groot N.N."/>
        </authorList>
    </citation>
    <scope>NUCLEOTIDE SEQUENCE [LARGE SCALE GENOMIC DNA]</scope>
    <source>
        <strain evidence="5 6">DSM 6059</strain>
    </source>
</reference>
<dbReference type="InterPro" id="IPR001638">
    <property type="entry name" value="Solute-binding_3/MltF_N"/>
</dbReference>
<dbReference type="PANTHER" id="PTHR35936:SF25">
    <property type="entry name" value="ABC TRANSPORTER SUBSTRATE-BINDING PROTEIN"/>
    <property type="match status" value="1"/>
</dbReference>
<gene>
    <name evidence="5" type="ORF">SAMN02745724_04800</name>
</gene>
<dbReference type="Proteomes" id="UP000198862">
    <property type="component" value="Unassembled WGS sequence"/>
</dbReference>
<evidence type="ECO:0000313" key="5">
    <source>
        <dbReference type="EMBL" id="SFD54021.1"/>
    </source>
</evidence>
<evidence type="ECO:0000313" key="6">
    <source>
        <dbReference type="Proteomes" id="UP000198862"/>
    </source>
</evidence>
<protein>
    <submittedName>
        <fullName evidence="5">Extracellular solute-binding protein, family 3</fullName>
    </submittedName>
</protein>
<dbReference type="SUPFAM" id="SSF53850">
    <property type="entry name" value="Periplasmic binding protein-like II"/>
    <property type="match status" value="1"/>
</dbReference>
<sequence>MRILMFILFCLLSFNSLCCHFKVRLEQYSPESHKNLKNRWFGIDMEFTQALLSEANCEFEVIEVAWARALAMLGSGEIDMVLNMSKTKNRETLFYFIGPIRSETIVFAMQKNAQYILNKTDDIITLDKPVAVQRNAYYGDEVQKLLQHEEFQDMFITVTENDTKLALLKHGRVSGFLEARRNIIHGVKNDINFEGIWFHPFVIHQDPIYFALSKKSVSPKLKQRLASAFARLIAQGKIKKIVSNLNSG</sequence>
<keyword evidence="6" id="KW-1185">Reference proteome</keyword>
<comment type="similarity">
    <text evidence="1">Belongs to the bacterial solute-binding protein 3 family.</text>
</comment>
<dbReference type="Gene3D" id="3.40.190.10">
    <property type="entry name" value="Periplasmic binding protein-like II"/>
    <property type="match status" value="2"/>
</dbReference>
<evidence type="ECO:0000256" key="3">
    <source>
        <dbReference type="SAM" id="SignalP"/>
    </source>
</evidence>
<dbReference type="SMART" id="SM00062">
    <property type="entry name" value="PBPb"/>
    <property type="match status" value="1"/>
</dbReference>
<name>A0A1I1T5W9_9GAMM</name>
<feature type="domain" description="Solute-binding protein family 3/N-terminal" evidence="4">
    <location>
        <begin position="20"/>
        <end position="245"/>
    </location>
</feature>
<dbReference type="Pfam" id="PF00497">
    <property type="entry name" value="SBP_bac_3"/>
    <property type="match status" value="1"/>
</dbReference>